<evidence type="ECO:0000256" key="6">
    <source>
        <dbReference type="SAM" id="Phobius"/>
    </source>
</evidence>
<protein>
    <submittedName>
        <fullName evidence="8">Helix-turn-helix domain-containing protein</fullName>
    </submittedName>
</protein>
<dbReference type="EMBL" id="JACVXD010000002">
    <property type="protein sequence ID" value="MBD0823163.1"/>
    <property type="molecule type" value="Genomic_DNA"/>
</dbReference>
<keyword evidence="2 6" id="KW-0812">Transmembrane</keyword>
<evidence type="ECO:0000313" key="9">
    <source>
        <dbReference type="Proteomes" id="UP000621516"/>
    </source>
</evidence>
<feature type="transmembrane region" description="Helical" evidence="6">
    <location>
        <begin position="75"/>
        <end position="103"/>
    </location>
</feature>
<evidence type="ECO:0000259" key="7">
    <source>
        <dbReference type="PROSITE" id="PS50943"/>
    </source>
</evidence>
<dbReference type="SUPFAM" id="SSF47413">
    <property type="entry name" value="lambda repressor-like DNA-binding domains"/>
    <property type="match status" value="1"/>
</dbReference>
<feature type="transmembrane region" description="Helical" evidence="6">
    <location>
        <begin position="156"/>
        <end position="179"/>
    </location>
</feature>
<feature type="transmembrane region" description="Helical" evidence="6">
    <location>
        <begin position="123"/>
        <end position="144"/>
    </location>
</feature>
<accession>A0A8J6PTR1</accession>
<dbReference type="Gene3D" id="1.10.260.40">
    <property type="entry name" value="lambda repressor-like DNA-binding domains"/>
    <property type="match status" value="1"/>
</dbReference>
<dbReference type="Pfam" id="PF01381">
    <property type="entry name" value="HTH_3"/>
    <property type="match status" value="1"/>
</dbReference>
<dbReference type="Pfam" id="PF09685">
    <property type="entry name" value="MamF_MmsF"/>
    <property type="match status" value="1"/>
</dbReference>
<proteinExistence type="predicted"/>
<dbReference type="PROSITE" id="PS50943">
    <property type="entry name" value="HTH_CROC1"/>
    <property type="match status" value="1"/>
</dbReference>
<evidence type="ECO:0000256" key="1">
    <source>
        <dbReference type="ARBA" id="ARBA00004141"/>
    </source>
</evidence>
<evidence type="ECO:0000256" key="5">
    <source>
        <dbReference type="ARBA" id="ARBA00023136"/>
    </source>
</evidence>
<comment type="caution">
    <text evidence="8">The sequence shown here is derived from an EMBL/GenBank/DDBJ whole genome shotgun (WGS) entry which is preliminary data.</text>
</comment>
<dbReference type="RefSeq" id="WP_188222488.1">
    <property type="nucleotide sequence ID" value="NZ_JACVXD010000002.1"/>
</dbReference>
<dbReference type="GO" id="GO:0003677">
    <property type="term" value="F:DNA binding"/>
    <property type="evidence" value="ECO:0007669"/>
    <property type="project" value="UniProtKB-KW"/>
</dbReference>
<gene>
    <name evidence="8" type="ORF">ICJ85_03935</name>
</gene>
<keyword evidence="5 6" id="KW-0472">Membrane</keyword>
<dbReference type="AlphaFoldDB" id="A0A8J6PTR1"/>
<dbReference type="Proteomes" id="UP000621516">
    <property type="component" value="Unassembled WGS sequence"/>
</dbReference>
<comment type="subcellular location">
    <subcellularLocation>
        <location evidence="1">Membrane</location>
        <topology evidence="1">Multi-pass membrane protein</topology>
    </subcellularLocation>
</comment>
<dbReference type="PANTHER" id="PTHR46797:SF1">
    <property type="entry name" value="METHYLPHOSPHONATE SYNTHASE"/>
    <property type="match status" value="1"/>
</dbReference>
<feature type="domain" description="HTH cro/C1-type" evidence="7">
    <location>
        <begin position="10"/>
        <end position="64"/>
    </location>
</feature>
<evidence type="ECO:0000256" key="2">
    <source>
        <dbReference type="ARBA" id="ARBA00022692"/>
    </source>
</evidence>
<organism evidence="8 9">
    <name type="scientific">Aestuariibaculum marinum</name>
    <dbReference type="NCBI Taxonomy" id="2683592"/>
    <lineage>
        <taxon>Bacteria</taxon>
        <taxon>Pseudomonadati</taxon>
        <taxon>Bacteroidota</taxon>
        <taxon>Flavobacteriia</taxon>
        <taxon>Flavobacteriales</taxon>
        <taxon>Flavobacteriaceae</taxon>
    </lineage>
</organism>
<evidence type="ECO:0000256" key="4">
    <source>
        <dbReference type="ARBA" id="ARBA00023125"/>
    </source>
</evidence>
<dbReference type="InterPro" id="IPR050807">
    <property type="entry name" value="TransReg_Diox_bact_type"/>
</dbReference>
<evidence type="ECO:0000313" key="8">
    <source>
        <dbReference type="EMBL" id="MBD0823163.1"/>
    </source>
</evidence>
<dbReference type="InterPro" id="IPR019109">
    <property type="entry name" value="MamF_MmsF"/>
</dbReference>
<dbReference type="InterPro" id="IPR001387">
    <property type="entry name" value="Cro/C1-type_HTH"/>
</dbReference>
<keyword evidence="9" id="KW-1185">Reference proteome</keyword>
<reference evidence="8 9" key="1">
    <citation type="journal article" date="2018" name="J. Microbiol.">
        <title>Aestuariibaculum marinum sp. nov., a marine bacterium isolated from seawater in South Korea.</title>
        <authorList>
            <person name="Choi J."/>
            <person name="Lee D."/>
            <person name="Jang J.H."/>
            <person name="Cha S."/>
            <person name="Seo T."/>
        </authorList>
    </citation>
    <scope>NUCLEOTIDE SEQUENCE [LARGE SCALE GENOMIC DNA]</scope>
    <source>
        <strain evidence="8 9">IP7</strain>
    </source>
</reference>
<dbReference type="SMART" id="SM00530">
    <property type="entry name" value="HTH_XRE"/>
    <property type="match status" value="1"/>
</dbReference>
<evidence type="ECO:0000256" key="3">
    <source>
        <dbReference type="ARBA" id="ARBA00022989"/>
    </source>
</evidence>
<dbReference type="GO" id="GO:0003700">
    <property type="term" value="F:DNA-binding transcription factor activity"/>
    <property type="evidence" value="ECO:0007669"/>
    <property type="project" value="TreeGrafter"/>
</dbReference>
<keyword evidence="3 6" id="KW-1133">Transmembrane helix</keyword>
<keyword evidence="4" id="KW-0238">DNA-binding</keyword>
<name>A0A8J6PTR1_9FLAO</name>
<dbReference type="PANTHER" id="PTHR46797">
    <property type="entry name" value="HTH-TYPE TRANSCRIPTIONAL REGULATOR"/>
    <property type="match status" value="1"/>
</dbReference>
<dbReference type="GO" id="GO:0005829">
    <property type="term" value="C:cytosol"/>
    <property type="evidence" value="ECO:0007669"/>
    <property type="project" value="TreeGrafter"/>
</dbReference>
<dbReference type="InterPro" id="IPR010982">
    <property type="entry name" value="Lambda_DNA-bd_dom_sf"/>
</dbReference>
<dbReference type="CDD" id="cd00093">
    <property type="entry name" value="HTH_XRE"/>
    <property type="match status" value="1"/>
</dbReference>
<sequence length="197" mass="22497">MSELNLAQRVKELRNRKGLSQEDLAEASSLSLRTIQRIENSETEPRGDSLRKLANALDCTPEDIIDWKIQEDKGYLTFMSISSLSFLFFPILGIIIPLVLWILKKDKLKGVDKLGKSIMNFQITWVLVLFTFYLLIMSSFLGFFRTSGSLGISVGPFGIIKFIFITYGFNILVTVINTIRVYQNKSYKYVPAIPILR</sequence>